<feature type="binding site" evidence="7">
    <location>
        <position position="95"/>
    </location>
    <ligand>
        <name>Zn(2+)</name>
        <dbReference type="ChEBI" id="CHEBI:29105"/>
    </ligand>
</feature>
<reference evidence="11 12" key="1">
    <citation type="submission" date="2020-06" db="EMBL/GenBank/DDBJ databases">
        <title>Acidovorax antarctica sp. nov., isolated from Corinth ice sheet soil, Antarctic Fields Peninsula.</title>
        <authorList>
            <person name="Xu Q."/>
            <person name="Peng F."/>
        </authorList>
    </citation>
    <scope>NUCLEOTIDE SEQUENCE [LARGE SCALE GENOMIC DNA]</scope>
    <source>
        <strain evidence="11 12">16-35-5</strain>
        <plasmid evidence="11 12">unnamed1</plasmid>
    </source>
</reference>
<evidence type="ECO:0000256" key="1">
    <source>
        <dbReference type="ARBA" id="ARBA00007957"/>
    </source>
</evidence>
<dbReference type="PANTHER" id="PTHR33202">
    <property type="entry name" value="ZINC UPTAKE REGULATION PROTEIN"/>
    <property type="match status" value="1"/>
</dbReference>
<feature type="binding site" evidence="7">
    <location>
        <position position="132"/>
    </location>
    <ligand>
        <name>Zn(2+)</name>
        <dbReference type="ChEBI" id="CHEBI:29105"/>
    </ligand>
</feature>
<dbReference type="CDD" id="cd07153">
    <property type="entry name" value="Fur_like"/>
    <property type="match status" value="1"/>
</dbReference>
<keyword evidence="3 7" id="KW-0862">Zinc</keyword>
<feature type="binding site" evidence="7">
    <location>
        <position position="129"/>
    </location>
    <ligand>
        <name>Zn(2+)</name>
        <dbReference type="ChEBI" id="CHEBI:29105"/>
    </ligand>
</feature>
<keyword evidence="5 9" id="KW-0238">DNA-binding</keyword>
<keyword evidence="7 9" id="KW-0479">Metal-binding</keyword>
<dbReference type="GO" id="GO:0005737">
    <property type="term" value="C:cytoplasm"/>
    <property type="evidence" value="ECO:0007669"/>
    <property type="project" value="UniProtKB-SubCell"/>
</dbReference>
<dbReference type="GO" id="GO:0045892">
    <property type="term" value="P:negative regulation of DNA-templated transcription"/>
    <property type="evidence" value="ECO:0007669"/>
    <property type="project" value="TreeGrafter"/>
</dbReference>
<feature type="binding site" evidence="8">
    <location>
        <position position="86"/>
    </location>
    <ligand>
        <name>Fe cation</name>
        <dbReference type="ChEBI" id="CHEBI:24875"/>
    </ligand>
</feature>
<comment type="cofactor">
    <cofactor evidence="7">
        <name>Zn(2+)</name>
        <dbReference type="ChEBI" id="CHEBI:29105"/>
    </cofactor>
    <text evidence="7">Binds 1 zinc ion per subunit.</text>
</comment>
<organism evidence="11 12">
    <name type="scientific">Comamonas antarctica</name>
    <dbReference type="NCBI Taxonomy" id="2743470"/>
    <lineage>
        <taxon>Bacteria</taxon>
        <taxon>Pseudomonadati</taxon>
        <taxon>Pseudomonadota</taxon>
        <taxon>Betaproteobacteria</taxon>
        <taxon>Burkholderiales</taxon>
        <taxon>Comamonadaceae</taxon>
        <taxon>Comamonas</taxon>
    </lineage>
</organism>
<name>A0A6N1XBN8_9BURK</name>
<dbReference type="GO" id="GO:0000976">
    <property type="term" value="F:transcription cis-regulatory region binding"/>
    <property type="evidence" value="ECO:0007669"/>
    <property type="project" value="TreeGrafter"/>
</dbReference>
<dbReference type="Gene3D" id="1.10.10.10">
    <property type="entry name" value="Winged helix-like DNA-binding domain superfamily/Winged helix DNA-binding domain"/>
    <property type="match status" value="1"/>
</dbReference>
<dbReference type="RefSeq" id="WP_175506270.1">
    <property type="nucleotide sequence ID" value="NZ_CP054841.1"/>
</dbReference>
<keyword evidence="4 9" id="KW-0805">Transcription regulation</keyword>
<keyword evidence="2 9" id="KW-0678">Repressor</keyword>
<dbReference type="KEGG" id="aant:HUK68_21445"/>
<dbReference type="InterPro" id="IPR036388">
    <property type="entry name" value="WH-like_DNA-bd_sf"/>
</dbReference>
<evidence type="ECO:0000256" key="4">
    <source>
        <dbReference type="ARBA" id="ARBA00023015"/>
    </source>
</evidence>
<keyword evidence="12" id="KW-1185">Reference proteome</keyword>
<comment type="subcellular location">
    <subcellularLocation>
        <location evidence="9">Cytoplasm</location>
    </subcellularLocation>
</comment>
<dbReference type="InterPro" id="IPR002481">
    <property type="entry name" value="FUR"/>
</dbReference>
<evidence type="ECO:0000313" key="12">
    <source>
        <dbReference type="Proteomes" id="UP000509579"/>
    </source>
</evidence>
<evidence type="ECO:0000256" key="8">
    <source>
        <dbReference type="PIRSR" id="PIRSR602481-2"/>
    </source>
</evidence>
<comment type="similarity">
    <text evidence="1 9">Belongs to the Fur family.</text>
</comment>
<dbReference type="GO" id="GO:1900376">
    <property type="term" value="P:regulation of secondary metabolite biosynthetic process"/>
    <property type="evidence" value="ECO:0007669"/>
    <property type="project" value="TreeGrafter"/>
</dbReference>
<comment type="subunit">
    <text evidence="9">Homodimer.</text>
</comment>
<dbReference type="InterPro" id="IPR036390">
    <property type="entry name" value="WH_DNA-bd_sf"/>
</dbReference>
<feature type="binding site" evidence="7">
    <location>
        <position position="92"/>
    </location>
    <ligand>
        <name>Zn(2+)</name>
        <dbReference type="ChEBI" id="CHEBI:29105"/>
    </ligand>
</feature>
<dbReference type="SUPFAM" id="SSF46785">
    <property type="entry name" value="Winged helix' DNA-binding domain"/>
    <property type="match status" value="1"/>
</dbReference>
<evidence type="ECO:0000256" key="9">
    <source>
        <dbReference type="RuleBase" id="RU364037"/>
    </source>
</evidence>
<keyword evidence="8 9" id="KW-0408">Iron</keyword>
<evidence type="ECO:0000256" key="10">
    <source>
        <dbReference type="SAM" id="MobiDB-lite"/>
    </source>
</evidence>
<dbReference type="Pfam" id="PF01475">
    <property type="entry name" value="FUR"/>
    <property type="match status" value="1"/>
</dbReference>
<evidence type="ECO:0000256" key="6">
    <source>
        <dbReference type="ARBA" id="ARBA00023163"/>
    </source>
</evidence>
<dbReference type="Proteomes" id="UP000509579">
    <property type="component" value="Plasmid unnamed1"/>
</dbReference>
<dbReference type="PANTHER" id="PTHR33202:SF22">
    <property type="entry name" value="HYDROGEN PEROXIDE SENSITIVE REPRESSOR"/>
    <property type="match status" value="1"/>
</dbReference>
<keyword evidence="6 9" id="KW-0804">Transcription</keyword>
<evidence type="ECO:0000256" key="7">
    <source>
        <dbReference type="PIRSR" id="PIRSR602481-1"/>
    </source>
</evidence>
<feature type="binding site" evidence="8">
    <location>
        <position position="121"/>
    </location>
    <ligand>
        <name>Fe cation</name>
        <dbReference type="ChEBI" id="CHEBI:24875"/>
    </ligand>
</feature>
<evidence type="ECO:0000256" key="5">
    <source>
        <dbReference type="ARBA" id="ARBA00023125"/>
    </source>
</evidence>
<feature type="region of interest" description="Disordered" evidence="10">
    <location>
        <begin position="1"/>
        <end position="24"/>
    </location>
</feature>
<dbReference type="InterPro" id="IPR043135">
    <property type="entry name" value="Fur_C"/>
</dbReference>
<dbReference type="Gene3D" id="3.30.1490.190">
    <property type="match status" value="1"/>
</dbReference>
<accession>A0A6N1XBN8</accession>
<gene>
    <name evidence="9" type="primary">fur</name>
    <name evidence="11" type="ORF">HUK68_21445</name>
</gene>
<sequence>MENVDSPQGDLQRRSSRQRNAVQHAIAHAHQPLLPPEILALAQVQQPTLGIATVYRNLKILLDAGEVLAVELPGEPTRYESAHRGHHHHFHCSRCLQVFDIPGCPPQLEQFAPAGYQVERHELTLYGVCAQCAQATG</sequence>
<dbReference type="EMBL" id="CP054841">
    <property type="protein sequence ID" value="QKV55482.1"/>
    <property type="molecule type" value="Genomic_DNA"/>
</dbReference>
<evidence type="ECO:0000256" key="2">
    <source>
        <dbReference type="ARBA" id="ARBA00022491"/>
    </source>
</evidence>
<dbReference type="AlphaFoldDB" id="A0A6N1XBN8"/>
<dbReference type="GO" id="GO:0008270">
    <property type="term" value="F:zinc ion binding"/>
    <property type="evidence" value="ECO:0007669"/>
    <property type="project" value="TreeGrafter"/>
</dbReference>
<comment type="cofactor">
    <cofactor evidence="8">
        <name>Mn(2+)</name>
        <dbReference type="ChEBI" id="CHEBI:29035"/>
    </cofactor>
    <cofactor evidence="8">
        <name>Fe(2+)</name>
        <dbReference type="ChEBI" id="CHEBI:29033"/>
    </cofactor>
    <text evidence="8">Binds 1 Mn(2+) or Fe(2+) ion per subunit.</text>
</comment>
<evidence type="ECO:0000256" key="3">
    <source>
        <dbReference type="ARBA" id="ARBA00022833"/>
    </source>
</evidence>
<keyword evidence="9" id="KW-0963">Cytoplasm</keyword>
<protein>
    <recommendedName>
        <fullName evidence="9">Ferric uptake regulation protein</fullName>
    </recommendedName>
</protein>
<geneLocation type="plasmid" evidence="11 12">
    <name>unnamed1</name>
</geneLocation>
<dbReference type="GO" id="GO:0003700">
    <property type="term" value="F:DNA-binding transcription factor activity"/>
    <property type="evidence" value="ECO:0007669"/>
    <property type="project" value="UniProtKB-UniRule"/>
</dbReference>
<evidence type="ECO:0000313" key="11">
    <source>
        <dbReference type="EMBL" id="QKV55482.1"/>
    </source>
</evidence>
<keyword evidence="11" id="KW-0614">Plasmid</keyword>
<proteinExistence type="inferred from homology"/>